<gene>
    <name evidence="1" type="ORF">Amon02_000336500</name>
</gene>
<evidence type="ECO:0000313" key="2">
    <source>
        <dbReference type="Proteomes" id="UP001165064"/>
    </source>
</evidence>
<reference evidence="1" key="1">
    <citation type="submission" date="2023-04" db="EMBL/GenBank/DDBJ databases">
        <title>Ambrosiozyma monospora NBRC 10751.</title>
        <authorList>
            <person name="Ichikawa N."/>
            <person name="Sato H."/>
            <person name="Tonouchi N."/>
        </authorList>
    </citation>
    <scope>NUCLEOTIDE SEQUENCE</scope>
    <source>
        <strain evidence="1">NBRC 10751</strain>
    </source>
</reference>
<protein>
    <submittedName>
        <fullName evidence="1">Unnamed protein product</fullName>
    </submittedName>
</protein>
<keyword evidence="2" id="KW-1185">Reference proteome</keyword>
<dbReference type="Proteomes" id="UP001165064">
    <property type="component" value="Unassembled WGS sequence"/>
</dbReference>
<comment type="caution">
    <text evidence="1">The sequence shown here is derived from an EMBL/GenBank/DDBJ whole genome shotgun (WGS) entry which is preliminary data.</text>
</comment>
<dbReference type="EMBL" id="BSXS01002125">
    <property type="protein sequence ID" value="GME78258.1"/>
    <property type="molecule type" value="Genomic_DNA"/>
</dbReference>
<organism evidence="1 2">
    <name type="scientific">Ambrosiozyma monospora</name>
    <name type="common">Yeast</name>
    <name type="synonym">Endomycopsis monosporus</name>
    <dbReference type="NCBI Taxonomy" id="43982"/>
    <lineage>
        <taxon>Eukaryota</taxon>
        <taxon>Fungi</taxon>
        <taxon>Dikarya</taxon>
        <taxon>Ascomycota</taxon>
        <taxon>Saccharomycotina</taxon>
        <taxon>Pichiomycetes</taxon>
        <taxon>Pichiales</taxon>
        <taxon>Pichiaceae</taxon>
        <taxon>Ambrosiozyma</taxon>
    </lineage>
</organism>
<proteinExistence type="predicted"/>
<name>A0ACB5T0B8_AMBMO</name>
<accession>A0ACB5T0B8</accession>
<evidence type="ECO:0000313" key="1">
    <source>
        <dbReference type="EMBL" id="GME78258.1"/>
    </source>
</evidence>
<sequence>MVTEAATSKTSIPSKPIPVTLLSGFLGSGKTTLLERILTTSHGYKIAVIINDVSQLNIDAALIQNHKVTQKEEKLIQMQNGCICCTLRGDLLEELCSLATSGDFQYIVIESTGISEPMQVAETFSTEFSEMLLQSDDTTNTMTKEEQKTLENIVQLGGLHKLCQLDTCVTVIDSLNFLDNFETTEFLADRYGDNGAGETERTITDLMVDQIEFSDVIILNKISTISKRQRKKIKKIIHSLNPVAKLECTDYCKVPIGKVINTGLFDFEKVSTSAGWLQSINQMTIREGYGEKTHATLTPKPETEEYGINNFIYRSDRPFHPERLHDLISDKFVILERAGMDEDELTGGNAEEQEGDEDEEMKGASEDDEEEGPEEEEEDDDEEEEEVDEELVNKTIIKTKKESIFANVLRSKGFFWLATRHILRGEWSSAGTMMSLNGGIPWFVITGTEGFDKDAVELIKKDMKGKYGDRRNEIVFLGLNLNKVKLSKALDECLLNDEEFAEFEKIVDSEKNFIKIEHKLQKIFDDGFEDWLVFNDREDEEEENGRKENDDEEMEDTKEVKKQKLDIHVEKHGNHSHVKVN</sequence>